<dbReference type="AlphaFoldDB" id="A0A240E1Q0"/>
<dbReference type="EMBL" id="OANS01000004">
    <property type="protein sequence ID" value="SNX29132.1"/>
    <property type="molecule type" value="Genomic_DNA"/>
</dbReference>
<evidence type="ECO:0000313" key="2">
    <source>
        <dbReference type="Proteomes" id="UP000218069"/>
    </source>
</evidence>
<reference evidence="2" key="1">
    <citation type="submission" date="2017-08" db="EMBL/GenBank/DDBJ databases">
        <authorList>
            <person name="Varghese N."/>
            <person name="Submissions S."/>
        </authorList>
    </citation>
    <scope>NUCLEOTIDE SEQUENCE [LARGE SCALE GENOMIC DNA]</scope>
    <source>
        <strain evidence="2">AP-Melu-1000-B4</strain>
    </source>
</reference>
<accession>A0A240E1Q0</accession>
<organism evidence="1 2">
    <name type="scientific">Polynucleobacter meluiroseus</name>
    <dbReference type="NCBI Taxonomy" id="1938814"/>
    <lineage>
        <taxon>Bacteria</taxon>
        <taxon>Pseudomonadati</taxon>
        <taxon>Pseudomonadota</taxon>
        <taxon>Betaproteobacteria</taxon>
        <taxon>Burkholderiales</taxon>
        <taxon>Burkholderiaceae</taxon>
        <taxon>Polynucleobacter</taxon>
    </lineage>
</organism>
<keyword evidence="2" id="KW-1185">Reference proteome</keyword>
<proteinExistence type="predicted"/>
<dbReference type="Proteomes" id="UP000218069">
    <property type="component" value="Unassembled WGS sequence"/>
</dbReference>
<evidence type="ECO:0000313" key="1">
    <source>
        <dbReference type="EMBL" id="SNX29132.1"/>
    </source>
</evidence>
<protein>
    <submittedName>
        <fullName evidence="1">Uncharacterized protein</fullName>
    </submittedName>
</protein>
<gene>
    <name evidence="1" type="ORF">SAMN06295945_1497</name>
</gene>
<sequence>MKKTDLYKNLGLATAQRMKNAAKVAKPGASDKAKLKKELASGNPLLASLIGKTESK</sequence>
<name>A0A240E1Q0_9BURK</name>
<dbReference type="RefSeq" id="WP_165766431.1">
    <property type="nucleotide sequence ID" value="NZ_OANS01000004.1"/>
</dbReference>